<name>A0A1Y3XU21_9ACTN</name>
<gene>
    <name evidence="1" type="ORF">B5G02_03285</name>
</gene>
<sequence>MVGEIFKDNQFDIAIFGYVVCHERLVKLGDLGYRIEESLAVGKVGPGDMLALKSEKDGIA</sequence>
<evidence type="ECO:0000313" key="2">
    <source>
        <dbReference type="Proteomes" id="UP000195781"/>
    </source>
</evidence>
<proteinExistence type="predicted"/>
<dbReference type="Proteomes" id="UP000195781">
    <property type="component" value="Unassembled WGS sequence"/>
</dbReference>
<accession>A0A1Y3XU21</accession>
<protein>
    <submittedName>
        <fullName evidence="1">Uncharacterized protein</fullName>
    </submittedName>
</protein>
<dbReference type="AlphaFoldDB" id="A0A1Y3XU21"/>
<dbReference type="EMBL" id="NFIE01000006">
    <property type="protein sequence ID" value="OUN89015.1"/>
    <property type="molecule type" value="Genomic_DNA"/>
</dbReference>
<organism evidence="1 2">
    <name type="scientific">[Collinsella] massiliensis</name>
    <dbReference type="NCBI Taxonomy" id="1232426"/>
    <lineage>
        <taxon>Bacteria</taxon>
        <taxon>Bacillati</taxon>
        <taxon>Actinomycetota</taxon>
        <taxon>Coriobacteriia</taxon>
        <taxon>Coriobacteriales</taxon>
        <taxon>Coriobacteriaceae</taxon>
        <taxon>Enorma</taxon>
    </lineage>
</organism>
<keyword evidence="2" id="KW-1185">Reference proteome</keyword>
<evidence type="ECO:0000313" key="1">
    <source>
        <dbReference type="EMBL" id="OUN89015.1"/>
    </source>
</evidence>
<comment type="caution">
    <text evidence="1">The sequence shown here is derived from an EMBL/GenBank/DDBJ whole genome shotgun (WGS) entry which is preliminary data.</text>
</comment>
<reference evidence="2" key="1">
    <citation type="submission" date="2017-04" db="EMBL/GenBank/DDBJ databases">
        <title>Function of individual gut microbiota members based on whole genome sequencing of pure cultures obtained from chicken caecum.</title>
        <authorList>
            <person name="Medvecky M."/>
            <person name="Cejkova D."/>
            <person name="Polansky O."/>
            <person name="Karasova D."/>
            <person name="Kubasova T."/>
            <person name="Cizek A."/>
            <person name="Rychlik I."/>
        </authorList>
    </citation>
    <scope>NUCLEOTIDE SEQUENCE [LARGE SCALE GENOMIC DNA]</scope>
    <source>
        <strain evidence="2">An5</strain>
    </source>
</reference>